<name>A0ABR4PEW5_9HELO</name>
<organism evidence="1 2">
    <name type="scientific">Phlyctema vagabunda</name>
    <dbReference type="NCBI Taxonomy" id="108571"/>
    <lineage>
        <taxon>Eukaryota</taxon>
        <taxon>Fungi</taxon>
        <taxon>Dikarya</taxon>
        <taxon>Ascomycota</taxon>
        <taxon>Pezizomycotina</taxon>
        <taxon>Leotiomycetes</taxon>
        <taxon>Helotiales</taxon>
        <taxon>Dermateaceae</taxon>
        <taxon>Phlyctema</taxon>
    </lineage>
</organism>
<reference evidence="1 2" key="1">
    <citation type="submission" date="2024-06" db="EMBL/GenBank/DDBJ databases">
        <title>Complete genome of Phlyctema vagabunda strain 19-DSS-EL-015.</title>
        <authorList>
            <person name="Fiorenzani C."/>
        </authorList>
    </citation>
    <scope>NUCLEOTIDE SEQUENCE [LARGE SCALE GENOMIC DNA]</scope>
    <source>
        <strain evidence="1 2">19-DSS-EL-015</strain>
    </source>
</reference>
<dbReference type="EMBL" id="JBFCZG010000005">
    <property type="protein sequence ID" value="KAL3421832.1"/>
    <property type="molecule type" value="Genomic_DNA"/>
</dbReference>
<dbReference type="Proteomes" id="UP001629113">
    <property type="component" value="Unassembled WGS sequence"/>
</dbReference>
<evidence type="ECO:0000313" key="1">
    <source>
        <dbReference type="EMBL" id="KAL3421832.1"/>
    </source>
</evidence>
<protein>
    <recommendedName>
        <fullName evidence="3">Cytochrome P450</fullName>
    </recommendedName>
</protein>
<evidence type="ECO:0008006" key="3">
    <source>
        <dbReference type="Google" id="ProtNLM"/>
    </source>
</evidence>
<comment type="caution">
    <text evidence="1">The sequence shown here is derived from an EMBL/GenBank/DDBJ whole genome shotgun (WGS) entry which is preliminary data.</text>
</comment>
<accession>A0ABR4PEW5</accession>
<evidence type="ECO:0000313" key="2">
    <source>
        <dbReference type="Proteomes" id="UP001629113"/>
    </source>
</evidence>
<gene>
    <name evidence="1" type="ORF">PVAG01_05988</name>
</gene>
<sequence length="47" mass="5749">MRLILTRVLWNFDLELCEVSKDWSQQKMYTLWEKPPLMVRLVPALRT</sequence>
<proteinExistence type="predicted"/>
<keyword evidence="2" id="KW-1185">Reference proteome</keyword>